<keyword evidence="2" id="KW-1185">Reference proteome</keyword>
<organism evidence="1 2">
    <name type="scientific">Nephila pilipes</name>
    <name type="common">Giant wood spider</name>
    <name type="synonym">Nephila maculata</name>
    <dbReference type="NCBI Taxonomy" id="299642"/>
    <lineage>
        <taxon>Eukaryota</taxon>
        <taxon>Metazoa</taxon>
        <taxon>Ecdysozoa</taxon>
        <taxon>Arthropoda</taxon>
        <taxon>Chelicerata</taxon>
        <taxon>Arachnida</taxon>
        <taxon>Araneae</taxon>
        <taxon>Araneomorphae</taxon>
        <taxon>Entelegynae</taxon>
        <taxon>Araneoidea</taxon>
        <taxon>Nephilidae</taxon>
        <taxon>Nephila</taxon>
    </lineage>
</organism>
<sequence length="80" mass="8788">MSTISHNKRVGMITKNRAASISAGSCVVETIRNLIACFGHPMNELRMSDSAQRKSVFTPSADARALLCRRVLLGPRVEMK</sequence>
<protein>
    <submittedName>
        <fullName evidence="1">Uncharacterized protein</fullName>
    </submittedName>
</protein>
<gene>
    <name evidence="1" type="ORF">NPIL_535971</name>
</gene>
<dbReference type="Proteomes" id="UP000887013">
    <property type="component" value="Unassembled WGS sequence"/>
</dbReference>
<comment type="caution">
    <text evidence="1">The sequence shown here is derived from an EMBL/GenBank/DDBJ whole genome shotgun (WGS) entry which is preliminary data.</text>
</comment>
<evidence type="ECO:0000313" key="2">
    <source>
        <dbReference type="Proteomes" id="UP000887013"/>
    </source>
</evidence>
<evidence type="ECO:0000313" key="1">
    <source>
        <dbReference type="EMBL" id="GFT17322.1"/>
    </source>
</evidence>
<reference evidence="1" key="1">
    <citation type="submission" date="2020-08" db="EMBL/GenBank/DDBJ databases">
        <title>Multicomponent nature underlies the extraordinary mechanical properties of spider dragline silk.</title>
        <authorList>
            <person name="Kono N."/>
            <person name="Nakamura H."/>
            <person name="Mori M."/>
            <person name="Yoshida Y."/>
            <person name="Ohtoshi R."/>
            <person name="Malay A.D."/>
            <person name="Moran D.A.P."/>
            <person name="Tomita M."/>
            <person name="Numata K."/>
            <person name="Arakawa K."/>
        </authorList>
    </citation>
    <scope>NUCLEOTIDE SEQUENCE</scope>
</reference>
<dbReference type="AlphaFoldDB" id="A0A8X6NIV6"/>
<dbReference type="EMBL" id="BMAW01104991">
    <property type="protein sequence ID" value="GFT17322.1"/>
    <property type="molecule type" value="Genomic_DNA"/>
</dbReference>
<name>A0A8X6NIV6_NEPPI</name>
<proteinExistence type="predicted"/>
<accession>A0A8X6NIV6</accession>